<feature type="coiled-coil region" evidence="9">
    <location>
        <begin position="428"/>
        <end position="514"/>
    </location>
</feature>
<evidence type="ECO:0000313" key="13">
    <source>
        <dbReference type="EMBL" id="KZS12440.1"/>
    </source>
</evidence>
<dbReference type="PROSITE" id="PS50178">
    <property type="entry name" value="ZF_FYVE"/>
    <property type="match status" value="1"/>
</dbReference>
<proteinExistence type="predicted"/>
<dbReference type="GO" id="GO:0016301">
    <property type="term" value="F:kinase activity"/>
    <property type="evidence" value="ECO:0007669"/>
    <property type="project" value="UniProtKB-KW"/>
</dbReference>
<feature type="region of interest" description="Disordered" evidence="10">
    <location>
        <begin position="269"/>
        <end position="303"/>
    </location>
</feature>
<evidence type="ECO:0000259" key="11">
    <source>
        <dbReference type="PROSITE" id="PS50178"/>
    </source>
</evidence>
<keyword evidence="13" id="KW-0418">Kinase</keyword>
<dbReference type="GO" id="GO:0031623">
    <property type="term" value="P:receptor internalization"/>
    <property type="evidence" value="ECO:0007669"/>
    <property type="project" value="TreeGrafter"/>
</dbReference>
<evidence type="ECO:0000256" key="4">
    <source>
        <dbReference type="ARBA" id="ARBA00022553"/>
    </source>
</evidence>
<dbReference type="OrthoDB" id="957735at2759"/>
<dbReference type="CDD" id="cd15720">
    <property type="entry name" value="FYVE_Hrs"/>
    <property type="match status" value="1"/>
</dbReference>
<dbReference type="InterPro" id="IPR003903">
    <property type="entry name" value="UIM_dom"/>
</dbReference>
<dbReference type="CDD" id="cd21387">
    <property type="entry name" value="GAT_Hrs"/>
    <property type="match status" value="1"/>
</dbReference>
<dbReference type="InterPro" id="IPR011011">
    <property type="entry name" value="Znf_FYVE_PHD"/>
</dbReference>
<dbReference type="InterPro" id="IPR008942">
    <property type="entry name" value="ENTH_VHS"/>
</dbReference>
<dbReference type="GO" id="GO:0008270">
    <property type="term" value="F:zinc ion binding"/>
    <property type="evidence" value="ECO:0007669"/>
    <property type="project" value="UniProtKB-KW"/>
</dbReference>
<keyword evidence="5" id="KW-0479">Metal-binding</keyword>
<dbReference type="SUPFAM" id="SSF48464">
    <property type="entry name" value="ENTH/VHS domain"/>
    <property type="match status" value="1"/>
</dbReference>
<feature type="compositionally biased region" description="Low complexity" evidence="10">
    <location>
        <begin position="675"/>
        <end position="700"/>
    </location>
</feature>
<dbReference type="PROSITE" id="PS50330">
    <property type="entry name" value="UIM"/>
    <property type="match status" value="1"/>
</dbReference>
<feature type="region of interest" description="Disordered" evidence="10">
    <location>
        <begin position="598"/>
        <end position="706"/>
    </location>
</feature>
<dbReference type="AlphaFoldDB" id="A0A164VLJ1"/>
<dbReference type="SMART" id="SM00064">
    <property type="entry name" value="FYVE"/>
    <property type="match status" value="1"/>
</dbReference>
<feature type="compositionally biased region" description="Low complexity" evidence="10">
    <location>
        <begin position="598"/>
        <end position="650"/>
    </location>
</feature>
<protein>
    <recommendedName>
        <fullName evidence="2">Hepatocyte growth factor-regulated tyrosine kinase substrate</fullName>
    </recommendedName>
</protein>
<dbReference type="STRING" id="35525.A0A164VLJ1"/>
<feature type="domain" description="FYVE-type" evidence="11">
    <location>
        <begin position="160"/>
        <end position="220"/>
    </location>
</feature>
<dbReference type="SUPFAM" id="SSF57903">
    <property type="entry name" value="FYVE/PHD zinc finger"/>
    <property type="match status" value="1"/>
</dbReference>
<evidence type="ECO:0000256" key="3">
    <source>
        <dbReference type="ARBA" id="ARBA00022490"/>
    </source>
</evidence>
<keyword evidence="13" id="KW-0808">Transferase</keyword>
<evidence type="ECO:0000313" key="14">
    <source>
        <dbReference type="Proteomes" id="UP000076858"/>
    </source>
</evidence>
<evidence type="ECO:0000256" key="1">
    <source>
        <dbReference type="ARBA" id="ARBA00004496"/>
    </source>
</evidence>
<gene>
    <name evidence="13" type="ORF">APZ42_022510</name>
</gene>
<dbReference type="Gene3D" id="1.20.5.1940">
    <property type="match status" value="1"/>
</dbReference>
<dbReference type="GO" id="GO:0005769">
    <property type="term" value="C:early endosome"/>
    <property type="evidence" value="ECO:0007669"/>
    <property type="project" value="TreeGrafter"/>
</dbReference>
<feature type="compositionally biased region" description="Low complexity" evidence="10">
    <location>
        <begin position="657"/>
        <end position="668"/>
    </location>
</feature>
<comment type="subcellular location">
    <subcellularLocation>
        <location evidence="1">Cytoplasm</location>
    </subcellularLocation>
</comment>
<comment type="caution">
    <text evidence="13">The sequence shown here is derived from an EMBL/GenBank/DDBJ whole genome shotgun (WGS) entry which is preliminary data.</text>
</comment>
<dbReference type="Gene3D" id="1.25.40.90">
    <property type="match status" value="1"/>
</dbReference>
<dbReference type="PANTHER" id="PTHR46275">
    <property type="entry name" value="HEPATOCYTE GROWTH FACTOR-REGULATED TYROSINE KINASE SUBSTRATE"/>
    <property type="match status" value="1"/>
</dbReference>
<keyword evidence="7" id="KW-0862">Zinc</keyword>
<dbReference type="InterPro" id="IPR017073">
    <property type="entry name" value="HGS/VPS27"/>
</dbReference>
<feature type="region of interest" description="Disordered" evidence="10">
    <location>
        <begin position="220"/>
        <end position="252"/>
    </location>
</feature>
<dbReference type="PANTHER" id="PTHR46275:SF1">
    <property type="entry name" value="HEPATOCYTE GROWTH FACTOR-REGULATED TYROSINE KINASE SUBSTRATE"/>
    <property type="match status" value="1"/>
</dbReference>
<dbReference type="InterPro" id="IPR013083">
    <property type="entry name" value="Znf_RING/FYVE/PHD"/>
</dbReference>
<evidence type="ECO:0000256" key="2">
    <source>
        <dbReference type="ARBA" id="ARBA00015450"/>
    </source>
</evidence>
<dbReference type="Gene3D" id="3.30.40.10">
    <property type="entry name" value="Zinc/RING finger domain, C3HC4 (zinc finger)"/>
    <property type="match status" value="1"/>
</dbReference>
<evidence type="ECO:0000256" key="7">
    <source>
        <dbReference type="ARBA" id="ARBA00022833"/>
    </source>
</evidence>
<keyword evidence="6 8" id="KW-0863">Zinc-finger</keyword>
<feature type="domain" description="VHS" evidence="12">
    <location>
        <begin position="15"/>
        <end position="143"/>
    </location>
</feature>
<dbReference type="Proteomes" id="UP000076858">
    <property type="component" value="Unassembled WGS sequence"/>
</dbReference>
<organism evidence="13 14">
    <name type="scientific">Daphnia magna</name>
    <dbReference type="NCBI Taxonomy" id="35525"/>
    <lineage>
        <taxon>Eukaryota</taxon>
        <taxon>Metazoa</taxon>
        <taxon>Ecdysozoa</taxon>
        <taxon>Arthropoda</taxon>
        <taxon>Crustacea</taxon>
        <taxon>Branchiopoda</taxon>
        <taxon>Diplostraca</taxon>
        <taxon>Cladocera</taxon>
        <taxon>Anomopoda</taxon>
        <taxon>Daphniidae</taxon>
        <taxon>Daphnia</taxon>
    </lineage>
</organism>
<dbReference type="PIRSF" id="PIRSF036956">
    <property type="entry name" value="Hrs_Vps27"/>
    <property type="match status" value="1"/>
</dbReference>
<dbReference type="Pfam" id="PF01363">
    <property type="entry name" value="FYVE"/>
    <property type="match status" value="1"/>
</dbReference>
<keyword evidence="4" id="KW-0597">Phosphoprotein</keyword>
<dbReference type="CDD" id="cd03569">
    <property type="entry name" value="VHS_Hrs"/>
    <property type="match status" value="1"/>
</dbReference>
<dbReference type="PROSITE" id="PS50179">
    <property type="entry name" value="VHS"/>
    <property type="match status" value="1"/>
</dbReference>
<dbReference type="GO" id="GO:0043130">
    <property type="term" value="F:ubiquitin binding"/>
    <property type="evidence" value="ECO:0007669"/>
    <property type="project" value="InterPro"/>
</dbReference>
<evidence type="ECO:0000256" key="10">
    <source>
        <dbReference type="SAM" id="MobiDB-lite"/>
    </source>
</evidence>
<dbReference type="GO" id="GO:0032456">
    <property type="term" value="P:endocytic recycling"/>
    <property type="evidence" value="ECO:0007669"/>
    <property type="project" value="TreeGrafter"/>
</dbReference>
<dbReference type="GO" id="GO:0035091">
    <property type="term" value="F:phosphatidylinositol binding"/>
    <property type="evidence" value="ECO:0007669"/>
    <property type="project" value="InterPro"/>
</dbReference>
<evidence type="ECO:0000256" key="6">
    <source>
        <dbReference type="ARBA" id="ARBA00022771"/>
    </source>
</evidence>
<dbReference type="InterPro" id="IPR000306">
    <property type="entry name" value="Znf_FYVE"/>
</dbReference>
<feature type="compositionally biased region" description="Polar residues" evidence="10">
    <location>
        <begin position="281"/>
        <end position="297"/>
    </location>
</feature>
<dbReference type="InterPro" id="IPR024641">
    <property type="entry name" value="HRS_helical"/>
</dbReference>
<evidence type="ECO:0000256" key="8">
    <source>
        <dbReference type="PROSITE-ProRule" id="PRU00091"/>
    </source>
</evidence>
<dbReference type="SMART" id="SM00288">
    <property type="entry name" value="VHS"/>
    <property type="match status" value="1"/>
</dbReference>
<dbReference type="InterPro" id="IPR002014">
    <property type="entry name" value="VHS_dom"/>
</dbReference>
<evidence type="ECO:0000256" key="9">
    <source>
        <dbReference type="SAM" id="Coils"/>
    </source>
</evidence>
<keyword evidence="14" id="KW-1185">Reference proteome</keyword>
<accession>A0A164VLJ1</accession>
<dbReference type="Pfam" id="PF00790">
    <property type="entry name" value="VHS"/>
    <property type="match status" value="1"/>
</dbReference>
<evidence type="ECO:0000256" key="5">
    <source>
        <dbReference type="ARBA" id="ARBA00022723"/>
    </source>
</evidence>
<dbReference type="InterPro" id="IPR017455">
    <property type="entry name" value="Znf_FYVE-rel"/>
</dbReference>
<keyword evidence="9" id="KW-0175">Coiled coil</keyword>
<reference evidence="13 14" key="1">
    <citation type="submission" date="2016-03" db="EMBL/GenBank/DDBJ databases">
        <title>EvidentialGene: Evidence-directed Construction of Genes on Genomes.</title>
        <authorList>
            <person name="Gilbert D.G."/>
            <person name="Choi J.-H."/>
            <person name="Mockaitis K."/>
            <person name="Colbourne J."/>
            <person name="Pfrender M."/>
        </authorList>
    </citation>
    <scope>NUCLEOTIDE SEQUENCE [LARGE SCALE GENOMIC DNA]</scope>
    <source>
        <strain evidence="13 14">Xinb3</strain>
        <tissue evidence="13">Complete organism</tissue>
    </source>
</reference>
<sequence length="706" mass="80508">MFRSTSEFDKQLEKATSHLLLEPDWQSIIQICDIICQGDCQPKYAITAIKKRFYNQNPYVALYALQVLESVVKNCGSPIHEEVASKAFMDELREMVHKTTNDKVRAKILELTQTWAFAFRNAPKYSIIPDTLNILKAEGYTFPTLRESDAMFAADRAPNWSDGDNCHRCRVQFSVIVRKHHCRACGQVFCGKCTPRSCTLPKFGIEKEVRVCEDCFDKHNSDGRPGRDESDSSSKPTELKAEKSRKEEELKLQEEEELQLALALSQSEIEHKKQTGKTHTQRTYSSPVKESQPSKVTASEIEDPELARYLNRSYWEQKQQEKDSREKDVEVPIYPSAPVTAVGPLSPTNNGMKTVERYQNGETDEVDEFCSTLSSQLDIFVNRMKSNSSRGRSIANDSSVQTLFLNITTMHTRLMQYIQQQESARVYYEGLQDKLTQARDARAALDALREEHSERIRREAEEAERQRQIQMAQKLEIMRKKKQEYLQYQRQLAMQRMQDEEREMQMRMEQQKQMYQLRGQMPMPGMAAMPPGQMPPGMPGYPPQQAHQHGPYIGPPQHSGYPTEMYHPMPGQYPVPGIHPAGPAPGVHPAAPMPGGLPLMAGPNYGPHPGYQPYPQQQQMQQPHPGMHQYAPHHQQQQQPASAPAAGPGQYAPPPQAMMMGQSQQQMQQHHHHQQPQPQLQQQQPQLQQQQSSVPQPAVAELISFD</sequence>
<dbReference type="EMBL" id="LRGB01001361">
    <property type="protein sequence ID" value="KZS12440.1"/>
    <property type="molecule type" value="Genomic_DNA"/>
</dbReference>
<name>A0A164VLJ1_9CRUS</name>
<evidence type="ECO:0000259" key="12">
    <source>
        <dbReference type="PROSITE" id="PS50179"/>
    </source>
</evidence>
<keyword evidence="3" id="KW-0963">Cytoplasm</keyword>
<dbReference type="Pfam" id="PF12210">
    <property type="entry name" value="Hrs_helical"/>
    <property type="match status" value="1"/>
</dbReference>